<dbReference type="STRING" id="7070.D7EKM6"/>
<evidence type="ECO:0000256" key="4">
    <source>
        <dbReference type="ARBA" id="ARBA00038012"/>
    </source>
</evidence>
<evidence type="ECO:0000256" key="3">
    <source>
        <dbReference type="ARBA" id="ARBA00023098"/>
    </source>
</evidence>
<accession>D7EKM6</accession>
<dbReference type="KEGG" id="tca:103313106"/>
<dbReference type="SUPFAM" id="SSF56024">
    <property type="entry name" value="Phospholipase D/nuclease"/>
    <property type="match status" value="1"/>
</dbReference>
<dbReference type="InterPro" id="IPR025202">
    <property type="entry name" value="PLD-like_dom"/>
</dbReference>
<dbReference type="PANTHER" id="PTHR43856">
    <property type="entry name" value="CARDIOLIPIN HYDROLASE"/>
    <property type="match status" value="1"/>
</dbReference>
<evidence type="ECO:0000256" key="5">
    <source>
        <dbReference type="ARBA" id="ARBA00040549"/>
    </source>
</evidence>
<gene>
    <name evidence="8" type="primary">AUGUSTUS-3.0.2_10319</name>
    <name evidence="8" type="ORF">TcasGA2_TC010319</name>
</gene>
<dbReference type="HOGENOM" id="CLU_1176775_0_0_1"/>
<dbReference type="Gene3D" id="3.30.870.10">
    <property type="entry name" value="Endonuclease Chain A"/>
    <property type="match status" value="1"/>
</dbReference>
<reference evidence="8 9" key="2">
    <citation type="journal article" date="2010" name="Nucleic Acids Res.">
        <title>BeetleBase in 2010: revisions to provide comprehensive genomic information for Tribolium castaneum.</title>
        <authorList>
            <person name="Kim H.S."/>
            <person name="Murphy T."/>
            <person name="Xia J."/>
            <person name="Caragea D."/>
            <person name="Park Y."/>
            <person name="Beeman R.W."/>
            <person name="Lorenzen M.D."/>
            <person name="Butcher S."/>
            <person name="Manak J.R."/>
            <person name="Brown S.J."/>
        </authorList>
    </citation>
    <scope>NUCLEOTIDE SEQUENCE [LARGE SCALE GENOMIC DNA]</scope>
    <source>
        <strain evidence="8 9">Georgia GA2</strain>
    </source>
</reference>
<dbReference type="GO" id="GO:0016042">
    <property type="term" value="P:lipid catabolic process"/>
    <property type="evidence" value="ECO:0007669"/>
    <property type="project" value="UniProtKB-KW"/>
</dbReference>
<dbReference type="GO" id="GO:0016891">
    <property type="term" value="F:RNA endonuclease activity producing 5'-phosphomonoesters, hydrolytic mechanism"/>
    <property type="evidence" value="ECO:0000318"/>
    <property type="project" value="GO_Central"/>
</dbReference>
<dbReference type="Pfam" id="PF13091">
    <property type="entry name" value="PLDc_2"/>
    <property type="match status" value="1"/>
</dbReference>
<dbReference type="GO" id="GO:0034587">
    <property type="term" value="P:piRNA processing"/>
    <property type="evidence" value="ECO:0000318"/>
    <property type="project" value="GO_Central"/>
</dbReference>
<dbReference type="GO" id="GO:0005739">
    <property type="term" value="C:mitochondrion"/>
    <property type="evidence" value="ECO:0000318"/>
    <property type="project" value="GO_Central"/>
</dbReference>
<proteinExistence type="inferred from homology"/>
<evidence type="ECO:0000313" key="8">
    <source>
        <dbReference type="EMBL" id="EFA13216.1"/>
    </source>
</evidence>
<protein>
    <recommendedName>
        <fullName evidence="5">Mitochondrial cardiolipin hydrolase</fullName>
    </recommendedName>
    <alternativeName>
        <fullName evidence="6">Mitochondrial phospholipase</fullName>
    </alternativeName>
</protein>
<comment type="similarity">
    <text evidence="4">Belongs to the phospholipase D family. MitoPLD/Zucchini subfamily.</text>
</comment>
<keyword evidence="2" id="KW-0442">Lipid degradation</keyword>
<evidence type="ECO:0000256" key="1">
    <source>
        <dbReference type="ARBA" id="ARBA00022801"/>
    </source>
</evidence>
<dbReference type="InterPro" id="IPR051406">
    <property type="entry name" value="PLD_domain"/>
</dbReference>
<dbReference type="EMBL" id="KQ972330">
    <property type="protein sequence ID" value="EFA13216.1"/>
    <property type="molecule type" value="Genomic_DNA"/>
</dbReference>
<dbReference type="Proteomes" id="UP000007266">
    <property type="component" value="Unassembled WGS sequence"/>
</dbReference>
<evidence type="ECO:0000313" key="9">
    <source>
        <dbReference type="Proteomes" id="UP000007266"/>
    </source>
</evidence>
<evidence type="ECO:0000259" key="7">
    <source>
        <dbReference type="Pfam" id="PF13091"/>
    </source>
</evidence>
<keyword evidence="1 8" id="KW-0378">Hydrolase</keyword>
<sequence>MSLTNYETAFTAILFVPCVYMFKKLYSTYKSLKQQYEDEELFYQRHNCVVMYSKTHITGWPPEYKMSISTKNLDKFLDPYLYFINTSKHSIDLAVMTFSLKPLMEALQSALTRGVKVRLIVNYLSVKNQAKQYNELMKSGIKVAFYIEKTTSLSNIMHCKYSVKDYDGSKGFLFMGSMNLTGMSTILNNYEDVTFTSNIYLVETFHKSFQDSWNMIMEDNENFYNKTVLADSGFSV</sequence>
<reference evidence="8 9" key="1">
    <citation type="journal article" date="2008" name="Nature">
        <title>The genome of the model beetle and pest Tribolium castaneum.</title>
        <authorList>
            <consortium name="Tribolium Genome Sequencing Consortium"/>
            <person name="Richards S."/>
            <person name="Gibbs R.A."/>
            <person name="Weinstock G.M."/>
            <person name="Brown S.J."/>
            <person name="Denell R."/>
            <person name="Beeman R.W."/>
            <person name="Gibbs R."/>
            <person name="Beeman R.W."/>
            <person name="Brown S.J."/>
            <person name="Bucher G."/>
            <person name="Friedrich M."/>
            <person name="Grimmelikhuijzen C.J."/>
            <person name="Klingler M."/>
            <person name="Lorenzen M."/>
            <person name="Richards S."/>
            <person name="Roth S."/>
            <person name="Schroder R."/>
            <person name="Tautz D."/>
            <person name="Zdobnov E.M."/>
            <person name="Muzny D."/>
            <person name="Gibbs R.A."/>
            <person name="Weinstock G.M."/>
            <person name="Attaway T."/>
            <person name="Bell S."/>
            <person name="Buhay C.J."/>
            <person name="Chandrabose M.N."/>
            <person name="Chavez D."/>
            <person name="Clerk-Blankenburg K.P."/>
            <person name="Cree A."/>
            <person name="Dao M."/>
            <person name="Davis C."/>
            <person name="Chacko J."/>
            <person name="Dinh H."/>
            <person name="Dugan-Rocha S."/>
            <person name="Fowler G."/>
            <person name="Garner T.T."/>
            <person name="Garnes J."/>
            <person name="Gnirke A."/>
            <person name="Hawes A."/>
            <person name="Hernandez J."/>
            <person name="Hines S."/>
            <person name="Holder M."/>
            <person name="Hume J."/>
            <person name="Jhangiani S.N."/>
            <person name="Joshi V."/>
            <person name="Khan Z.M."/>
            <person name="Jackson L."/>
            <person name="Kovar C."/>
            <person name="Kowis A."/>
            <person name="Lee S."/>
            <person name="Lewis L.R."/>
            <person name="Margolis J."/>
            <person name="Morgan M."/>
            <person name="Nazareth L.V."/>
            <person name="Nguyen N."/>
            <person name="Okwuonu G."/>
            <person name="Parker D."/>
            <person name="Richards S."/>
            <person name="Ruiz S.J."/>
            <person name="Santibanez J."/>
            <person name="Savard J."/>
            <person name="Scherer S.E."/>
            <person name="Schneider B."/>
            <person name="Sodergren E."/>
            <person name="Tautz D."/>
            <person name="Vattahil S."/>
            <person name="Villasana D."/>
            <person name="White C.S."/>
            <person name="Wright R."/>
            <person name="Park Y."/>
            <person name="Beeman R.W."/>
            <person name="Lord J."/>
            <person name="Oppert B."/>
            <person name="Lorenzen M."/>
            <person name="Brown S."/>
            <person name="Wang L."/>
            <person name="Savard J."/>
            <person name="Tautz D."/>
            <person name="Richards S."/>
            <person name="Weinstock G."/>
            <person name="Gibbs R.A."/>
            <person name="Liu Y."/>
            <person name="Worley K."/>
            <person name="Weinstock G."/>
            <person name="Elsik C.G."/>
            <person name="Reese J.T."/>
            <person name="Elhaik E."/>
            <person name="Landan G."/>
            <person name="Graur D."/>
            <person name="Arensburger P."/>
            <person name="Atkinson P."/>
            <person name="Beeman R.W."/>
            <person name="Beidler J."/>
            <person name="Brown S.J."/>
            <person name="Demuth J.P."/>
            <person name="Drury D.W."/>
            <person name="Du Y.Z."/>
            <person name="Fujiwara H."/>
            <person name="Lorenzen M."/>
            <person name="Maselli V."/>
            <person name="Osanai M."/>
            <person name="Park Y."/>
            <person name="Robertson H.M."/>
            <person name="Tu Z."/>
            <person name="Wang J.J."/>
            <person name="Wang S."/>
            <person name="Richards S."/>
            <person name="Song H."/>
            <person name="Zhang L."/>
            <person name="Sodergren E."/>
            <person name="Werner D."/>
            <person name="Stanke M."/>
            <person name="Morgenstern B."/>
            <person name="Solovyev V."/>
            <person name="Kosarev P."/>
            <person name="Brown G."/>
            <person name="Chen H.C."/>
            <person name="Ermolaeva O."/>
            <person name="Hlavina W."/>
            <person name="Kapustin Y."/>
            <person name="Kiryutin B."/>
            <person name="Kitts P."/>
            <person name="Maglott D."/>
            <person name="Pruitt K."/>
            <person name="Sapojnikov V."/>
            <person name="Souvorov A."/>
            <person name="Mackey A.J."/>
            <person name="Waterhouse R.M."/>
            <person name="Wyder S."/>
            <person name="Zdobnov E.M."/>
            <person name="Zdobnov E.M."/>
            <person name="Wyder S."/>
            <person name="Kriventseva E.V."/>
            <person name="Kadowaki T."/>
            <person name="Bork P."/>
            <person name="Aranda M."/>
            <person name="Bao R."/>
            <person name="Beermann A."/>
            <person name="Berns N."/>
            <person name="Bolognesi R."/>
            <person name="Bonneton F."/>
            <person name="Bopp D."/>
            <person name="Brown S.J."/>
            <person name="Bucher G."/>
            <person name="Butts T."/>
            <person name="Chaumot A."/>
            <person name="Denell R.E."/>
            <person name="Ferrier D.E."/>
            <person name="Friedrich M."/>
            <person name="Gordon C.M."/>
            <person name="Jindra M."/>
            <person name="Klingler M."/>
            <person name="Lan Q."/>
            <person name="Lattorff H.M."/>
            <person name="Laudet V."/>
            <person name="von Levetsow C."/>
            <person name="Liu Z."/>
            <person name="Lutz R."/>
            <person name="Lynch J.A."/>
            <person name="da Fonseca R.N."/>
            <person name="Posnien N."/>
            <person name="Reuter R."/>
            <person name="Roth S."/>
            <person name="Savard J."/>
            <person name="Schinko J.B."/>
            <person name="Schmitt C."/>
            <person name="Schoppmeier M."/>
            <person name="Schroder R."/>
            <person name="Shippy T.D."/>
            <person name="Simonnet F."/>
            <person name="Marques-Souza H."/>
            <person name="Tautz D."/>
            <person name="Tomoyasu Y."/>
            <person name="Trauner J."/>
            <person name="Van der Zee M."/>
            <person name="Vervoort M."/>
            <person name="Wittkopp N."/>
            <person name="Wimmer E.A."/>
            <person name="Yang X."/>
            <person name="Jones A.K."/>
            <person name="Sattelle D.B."/>
            <person name="Ebert P.R."/>
            <person name="Nelson D."/>
            <person name="Scott J.G."/>
            <person name="Beeman R.W."/>
            <person name="Muthukrishnan S."/>
            <person name="Kramer K.J."/>
            <person name="Arakane Y."/>
            <person name="Beeman R.W."/>
            <person name="Zhu Q."/>
            <person name="Hogenkamp D."/>
            <person name="Dixit R."/>
            <person name="Oppert B."/>
            <person name="Jiang H."/>
            <person name="Zou Z."/>
            <person name="Marshall J."/>
            <person name="Elpidina E."/>
            <person name="Vinokurov K."/>
            <person name="Oppert C."/>
            <person name="Zou Z."/>
            <person name="Evans J."/>
            <person name="Lu Z."/>
            <person name="Zhao P."/>
            <person name="Sumathipala N."/>
            <person name="Altincicek B."/>
            <person name="Vilcinskas A."/>
            <person name="Williams M."/>
            <person name="Hultmark D."/>
            <person name="Hetru C."/>
            <person name="Jiang H."/>
            <person name="Grimmelikhuijzen C.J."/>
            <person name="Hauser F."/>
            <person name="Cazzamali G."/>
            <person name="Williamson M."/>
            <person name="Park Y."/>
            <person name="Li B."/>
            <person name="Tanaka Y."/>
            <person name="Predel R."/>
            <person name="Neupert S."/>
            <person name="Schachtner J."/>
            <person name="Verleyen P."/>
            <person name="Raible F."/>
            <person name="Bork P."/>
            <person name="Friedrich M."/>
            <person name="Walden K.K."/>
            <person name="Robertson H.M."/>
            <person name="Angeli S."/>
            <person name="Foret S."/>
            <person name="Bucher G."/>
            <person name="Schuetz S."/>
            <person name="Maleszka R."/>
            <person name="Wimmer E.A."/>
            <person name="Beeman R.W."/>
            <person name="Lorenzen M."/>
            <person name="Tomoyasu Y."/>
            <person name="Miller S.C."/>
            <person name="Grossmann D."/>
            <person name="Bucher G."/>
        </authorList>
    </citation>
    <scope>NUCLEOTIDE SEQUENCE [LARGE SCALE GENOMIC DNA]</scope>
    <source>
        <strain evidence="8 9">Georgia GA2</strain>
    </source>
</reference>
<feature type="domain" description="Phospholipase D-like" evidence="7">
    <location>
        <begin position="83"/>
        <end position="213"/>
    </location>
</feature>
<dbReference type="OrthoDB" id="5205528at2759"/>
<dbReference type="PhylomeDB" id="D7EKM6"/>
<keyword evidence="3" id="KW-0443">Lipid metabolism</keyword>
<dbReference type="InParanoid" id="D7EKM6"/>
<evidence type="ECO:0000256" key="6">
    <source>
        <dbReference type="ARBA" id="ARBA00043167"/>
    </source>
</evidence>
<dbReference type="PANTHER" id="PTHR43856:SF1">
    <property type="entry name" value="MITOCHONDRIAL CARDIOLIPIN HYDROLASE"/>
    <property type="match status" value="1"/>
</dbReference>
<dbReference type="AlphaFoldDB" id="D7EKM6"/>
<dbReference type="FunCoup" id="D7EKM6">
    <property type="interactions" value="107"/>
</dbReference>
<keyword evidence="9" id="KW-1185">Reference proteome</keyword>
<evidence type="ECO:0000256" key="2">
    <source>
        <dbReference type="ARBA" id="ARBA00022963"/>
    </source>
</evidence>
<name>D7EKM6_TRICA</name>
<organism evidence="8 9">
    <name type="scientific">Tribolium castaneum</name>
    <name type="common">Red flour beetle</name>
    <dbReference type="NCBI Taxonomy" id="7070"/>
    <lineage>
        <taxon>Eukaryota</taxon>
        <taxon>Metazoa</taxon>
        <taxon>Ecdysozoa</taxon>
        <taxon>Arthropoda</taxon>
        <taxon>Hexapoda</taxon>
        <taxon>Insecta</taxon>
        <taxon>Pterygota</taxon>
        <taxon>Neoptera</taxon>
        <taxon>Endopterygota</taxon>
        <taxon>Coleoptera</taxon>
        <taxon>Polyphaga</taxon>
        <taxon>Cucujiformia</taxon>
        <taxon>Tenebrionidae</taxon>
        <taxon>Tenebrionidae incertae sedis</taxon>
        <taxon>Tribolium</taxon>
    </lineage>
</organism>